<dbReference type="GO" id="GO:0005524">
    <property type="term" value="F:ATP binding"/>
    <property type="evidence" value="ECO:0007669"/>
    <property type="project" value="UniProtKB-UniRule"/>
</dbReference>
<reference evidence="14" key="1">
    <citation type="journal article" date="2019" name="Int. J. Syst. Evol. Microbiol.">
        <title>The Global Catalogue of Microorganisms (GCM) 10K type strain sequencing project: providing services to taxonomists for standard genome sequencing and annotation.</title>
        <authorList>
            <consortium name="The Broad Institute Genomics Platform"/>
            <consortium name="The Broad Institute Genome Sequencing Center for Infectious Disease"/>
            <person name="Wu L."/>
            <person name="Ma J."/>
        </authorList>
    </citation>
    <scope>NUCLEOTIDE SEQUENCE [LARGE SCALE GENOMIC DNA]</scope>
    <source>
        <strain evidence="14">NBRC 15640</strain>
    </source>
</reference>
<keyword evidence="5 11" id="KW-0347">Helicase</keyword>
<dbReference type="HAMAP" id="MF_01487">
    <property type="entry name" value="RecD"/>
    <property type="match status" value="1"/>
</dbReference>
<keyword evidence="10 11" id="KW-0413">Isomerase</keyword>
<keyword evidence="2 11" id="KW-0547">Nucleotide-binding</keyword>
<dbReference type="CDD" id="cd17933">
    <property type="entry name" value="DEXSc_RecD-like"/>
    <property type="match status" value="1"/>
</dbReference>
<accession>A0AAV5NLV1</accession>
<keyword evidence="4 11" id="KW-0378">Hydrolase</keyword>
<dbReference type="EC" id="5.6.2.3" evidence="11"/>
<dbReference type="GO" id="GO:0000724">
    <property type="term" value="P:double-strand break repair via homologous recombination"/>
    <property type="evidence" value="ECO:0007669"/>
    <property type="project" value="UniProtKB-UniRule"/>
</dbReference>
<feature type="binding site" evidence="11">
    <location>
        <begin position="255"/>
        <end position="262"/>
    </location>
    <ligand>
        <name>ATP</name>
        <dbReference type="ChEBI" id="CHEBI:30616"/>
    </ligand>
</feature>
<comment type="function">
    <text evidence="11">A helicase/nuclease that prepares dsDNA breaks (DSB) for recombinational DNA repair. Binds to DSBs and unwinds DNA via a highly rapid and processive ATP-dependent bidirectional helicase activity. Unwinds dsDNA until it encounters a Chi (crossover hotspot instigator) sequence from the 3' direction. Cuts ssDNA a few nucleotides 3' to the Chi site. The properties and activities of the enzyme are changed at Chi. The Chi-altered holoenzyme produces a long 3'-ssDNA overhang and facilitates RecA-binding to the ssDNA for homologous DNA recombination and repair. Holoenzyme degrades any linearized DNA that is unable to undergo homologous recombination. In the holoenzyme this subunit has ssDNA-dependent ATPase and 5'-3' helicase activity. When added to pre-assembled RecBC greatly stimulates nuclease activity and augments holoenzyme processivity. Negatively regulates the RecA-loading ability of RecBCD.</text>
</comment>
<dbReference type="PANTHER" id="PTHR43788:SF6">
    <property type="entry name" value="DNA HELICASE B"/>
    <property type="match status" value="1"/>
</dbReference>
<protein>
    <recommendedName>
        <fullName evidence="11">RecBCD enzyme subunit RecD</fullName>
        <ecNumber evidence="11">5.6.2.3</ecNumber>
    </recommendedName>
    <alternativeName>
        <fullName evidence="11">DNA 5'-3' helicase subunit RecD</fullName>
    </alternativeName>
    <alternativeName>
        <fullName evidence="11">Exonuclease V subunit RecD</fullName>
        <shortName evidence="11">ExoV subunit RecD</shortName>
    </alternativeName>
    <alternativeName>
        <fullName evidence="11">Helicase/nuclease RecBCD subunit RecD</fullName>
    </alternativeName>
</protein>
<keyword evidence="14" id="KW-1185">Reference proteome</keyword>
<comment type="caution">
    <text evidence="13">The sequence shown here is derived from an EMBL/GenBank/DDBJ whole genome shotgun (WGS) entry which is preliminary data.</text>
</comment>
<comment type="miscellaneous">
    <text evidence="11">In the RecBCD complex, RecB has a slow 3'-5' helicase, an exonuclease activity and loads RecA onto ssDNA, RecD has a fast 5'-3' helicase activity, while RecC stimulates the ATPase and processivity of the RecB helicase and contributes to recognition of the Chi site.</text>
</comment>
<evidence type="ECO:0000256" key="5">
    <source>
        <dbReference type="ARBA" id="ARBA00022806"/>
    </source>
</evidence>
<evidence type="ECO:0000256" key="9">
    <source>
        <dbReference type="ARBA" id="ARBA00023204"/>
    </source>
</evidence>
<keyword evidence="7 11" id="KW-0067">ATP-binding</keyword>
<evidence type="ECO:0000313" key="13">
    <source>
        <dbReference type="EMBL" id="GLQ71480.1"/>
    </source>
</evidence>
<comment type="catalytic activity">
    <reaction evidence="11">
        <text>ATP + H2O = ADP + phosphate + H(+)</text>
        <dbReference type="Rhea" id="RHEA:13065"/>
        <dbReference type="ChEBI" id="CHEBI:15377"/>
        <dbReference type="ChEBI" id="CHEBI:15378"/>
        <dbReference type="ChEBI" id="CHEBI:30616"/>
        <dbReference type="ChEBI" id="CHEBI:43474"/>
        <dbReference type="ChEBI" id="CHEBI:456216"/>
        <dbReference type="EC" id="5.6.2.3"/>
    </reaction>
</comment>
<keyword evidence="1 11" id="KW-0540">Nuclease</keyword>
<evidence type="ECO:0000256" key="8">
    <source>
        <dbReference type="ARBA" id="ARBA00023125"/>
    </source>
</evidence>
<dbReference type="InterPro" id="IPR049550">
    <property type="entry name" value="RecD_N"/>
</dbReference>
<dbReference type="GO" id="GO:0003677">
    <property type="term" value="F:DNA binding"/>
    <property type="evidence" value="ECO:0007669"/>
    <property type="project" value="UniProtKB-UniRule"/>
</dbReference>
<dbReference type="InterPro" id="IPR003593">
    <property type="entry name" value="AAA+_ATPase"/>
</dbReference>
<dbReference type="CDD" id="cd18809">
    <property type="entry name" value="SF1_C_RecD"/>
    <property type="match status" value="1"/>
</dbReference>
<dbReference type="InterPro" id="IPR041451">
    <property type="entry name" value="RecD2_SH13"/>
</dbReference>
<evidence type="ECO:0000256" key="3">
    <source>
        <dbReference type="ARBA" id="ARBA00022763"/>
    </source>
</evidence>
<dbReference type="Gene3D" id="1.10.10.1020">
    <property type="entry name" value="RecBCD complex, subunit RecD, N-terminal domain"/>
    <property type="match status" value="1"/>
</dbReference>
<dbReference type="AlphaFoldDB" id="A0AAV5NLV1"/>
<dbReference type="Gene3D" id="3.40.50.300">
    <property type="entry name" value="P-loop containing nucleotide triphosphate hydrolases"/>
    <property type="match status" value="3"/>
</dbReference>
<evidence type="ECO:0000259" key="12">
    <source>
        <dbReference type="SMART" id="SM00382"/>
    </source>
</evidence>
<dbReference type="InterPro" id="IPR006344">
    <property type="entry name" value="RecD"/>
</dbReference>
<dbReference type="InterPro" id="IPR027417">
    <property type="entry name" value="P-loop_NTPase"/>
</dbReference>
<dbReference type="SMART" id="SM00382">
    <property type="entry name" value="AAA"/>
    <property type="match status" value="1"/>
</dbReference>
<dbReference type="InterPro" id="IPR050534">
    <property type="entry name" value="Coronavir_polyprotein_1ab"/>
</dbReference>
<dbReference type="FunFam" id="3.40.50.300:FF:000912">
    <property type="entry name" value="RecBCD enzyme subunit RecD"/>
    <property type="match status" value="1"/>
</dbReference>
<organism evidence="13 14">
    <name type="scientific">Vibrio penaeicida</name>
    <dbReference type="NCBI Taxonomy" id="104609"/>
    <lineage>
        <taxon>Bacteria</taxon>
        <taxon>Pseudomonadati</taxon>
        <taxon>Pseudomonadota</taxon>
        <taxon>Gammaproteobacteria</taxon>
        <taxon>Vibrionales</taxon>
        <taxon>Vibrionaceae</taxon>
        <taxon>Vibrio</taxon>
    </lineage>
</organism>
<dbReference type="Proteomes" id="UP001156690">
    <property type="component" value="Unassembled WGS sequence"/>
</dbReference>
<sequence>MSDSQPVNSDMPTTDLLNVMQQLAVQGAVRQLDYQFARFIASQQPDSNFSVPFIAGLASSELGKGHICVPMDRVDIAACLGLYGEQAQLLQEKLTGIDWKKELESSPVVGRNGEAKPLILDGAKLYLHRYWHYEVVLSQTLRDLMSPIVLEPAQATRLKTTLDHLFARSYQYLFSTIVYSEQSHQVMRQQWVCDHLDIVAPETLDWNAIDNVLVSAKKVTDLSSLDALVPQSACLNWQKVAAAVALTRRFAVISGGPGTGKTTTVAKLLAALVQQGSDLGEVPDIKLVAPTGKAAARLTESIGKAVEGLPIEPSIRDQIPTDSSTIHRLLGAIPGRAEFRHHKDNPLHLDILVVDEASMVDLSMMYKLVDAMPPNARLILLGDKDQLASVEAGAVLGDICDFSDQFMSPAQSQQIATLTGYDAVSRQHSTSAPPIVDCLCMLQKSYRFDARSGIGQLAKAINSGHPIRVEKVWEQGFGDIAHHDLDKDTYQQMLKMVTAGYASYLQEANRKVSLDELPNAKAKQVLKLFSECRLLCAIREGDFGLVGLNHRIEQSLRKQNKLPTTDDVWYPGRPVMVTRNDHALGLYNGDIGICMLDESEEVPRLRVYFELPDGTVKGVLPSRVPEHETAYAMTIHKSQGSEFEHTIMVLPPSFSPILTRELIYTGITRAKKKLDLFGERNVMNRGVKVKTLRASGLAGRLDK</sequence>
<dbReference type="PANTHER" id="PTHR43788">
    <property type="entry name" value="DNA2/NAM7 HELICASE FAMILY MEMBER"/>
    <property type="match status" value="1"/>
</dbReference>
<comment type="similarity">
    <text evidence="11">Belongs to the RecD family.</text>
</comment>
<keyword evidence="6 11" id="KW-0269">Exonuclease</keyword>
<evidence type="ECO:0000256" key="10">
    <source>
        <dbReference type="ARBA" id="ARBA00023235"/>
    </source>
</evidence>
<keyword evidence="3 11" id="KW-0227">DNA damage</keyword>
<evidence type="ECO:0000256" key="2">
    <source>
        <dbReference type="ARBA" id="ARBA00022741"/>
    </source>
</evidence>
<proteinExistence type="inferred from homology"/>
<dbReference type="InterPro" id="IPR041851">
    <property type="entry name" value="RecD_N_sf"/>
</dbReference>
<dbReference type="SUPFAM" id="SSF52540">
    <property type="entry name" value="P-loop containing nucleoside triphosphate hydrolases"/>
    <property type="match status" value="2"/>
</dbReference>
<dbReference type="EMBL" id="BSNX01000007">
    <property type="protein sequence ID" value="GLQ71480.1"/>
    <property type="molecule type" value="Genomic_DNA"/>
</dbReference>
<evidence type="ECO:0000313" key="14">
    <source>
        <dbReference type="Proteomes" id="UP001156690"/>
    </source>
</evidence>
<evidence type="ECO:0000256" key="4">
    <source>
        <dbReference type="ARBA" id="ARBA00022801"/>
    </source>
</evidence>
<dbReference type="Pfam" id="PF13245">
    <property type="entry name" value="AAA_19"/>
    <property type="match status" value="1"/>
</dbReference>
<dbReference type="Pfam" id="PF13538">
    <property type="entry name" value="UvrD_C_2"/>
    <property type="match status" value="1"/>
</dbReference>
<dbReference type="RefSeq" id="WP_185829807.1">
    <property type="nucleotide sequence ID" value="NZ_AP025144.1"/>
</dbReference>
<name>A0AAV5NLV1_9VIBR</name>
<evidence type="ECO:0000256" key="7">
    <source>
        <dbReference type="ARBA" id="ARBA00022840"/>
    </source>
</evidence>
<comment type="subunit">
    <text evidence="11">Heterotrimer of RecB, RecC and RecD. All subunits contribute to DNA-binding.</text>
</comment>
<gene>
    <name evidence="11 13" type="primary">recD</name>
    <name evidence="13" type="ORF">GCM10007932_08400</name>
</gene>
<dbReference type="GO" id="GO:0043139">
    <property type="term" value="F:5'-3' DNA helicase activity"/>
    <property type="evidence" value="ECO:0007669"/>
    <property type="project" value="UniProtKB-UniRule"/>
</dbReference>
<evidence type="ECO:0000256" key="1">
    <source>
        <dbReference type="ARBA" id="ARBA00022722"/>
    </source>
</evidence>
<dbReference type="GO" id="GO:0017116">
    <property type="term" value="F:single-stranded DNA helicase activity"/>
    <property type="evidence" value="ECO:0007669"/>
    <property type="project" value="TreeGrafter"/>
</dbReference>
<evidence type="ECO:0000256" key="11">
    <source>
        <dbReference type="HAMAP-Rule" id="MF_01487"/>
    </source>
</evidence>
<dbReference type="Pfam" id="PF21185">
    <property type="entry name" value="RecD_N"/>
    <property type="match status" value="1"/>
</dbReference>
<keyword evidence="9 11" id="KW-0234">DNA repair</keyword>
<dbReference type="InterPro" id="IPR027785">
    <property type="entry name" value="UvrD-like_helicase_C"/>
</dbReference>
<feature type="domain" description="AAA+ ATPase" evidence="12">
    <location>
        <begin position="247"/>
        <end position="406"/>
    </location>
</feature>
<dbReference type="GO" id="GO:0008854">
    <property type="term" value="F:exodeoxyribonuclease V activity"/>
    <property type="evidence" value="ECO:0007669"/>
    <property type="project" value="InterPro"/>
</dbReference>
<dbReference type="Pfam" id="PF18335">
    <property type="entry name" value="SH3_13"/>
    <property type="match status" value="1"/>
</dbReference>
<keyword evidence="8 11" id="KW-0238">DNA-binding</keyword>
<dbReference type="GO" id="GO:0009338">
    <property type="term" value="C:exodeoxyribonuclease V complex"/>
    <property type="evidence" value="ECO:0007669"/>
    <property type="project" value="InterPro"/>
</dbReference>
<dbReference type="NCBIfam" id="TIGR01447">
    <property type="entry name" value="recD"/>
    <property type="match status" value="1"/>
</dbReference>
<evidence type="ECO:0000256" key="6">
    <source>
        <dbReference type="ARBA" id="ARBA00022839"/>
    </source>
</evidence>